<organism evidence="1 2">
    <name type="scientific">Rhodoplanes serenus</name>
    <dbReference type="NCBI Taxonomy" id="200615"/>
    <lineage>
        <taxon>Bacteria</taxon>
        <taxon>Pseudomonadati</taxon>
        <taxon>Pseudomonadota</taxon>
        <taxon>Alphaproteobacteria</taxon>
        <taxon>Hyphomicrobiales</taxon>
        <taxon>Nitrobacteraceae</taxon>
        <taxon>Rhodoplanes</taxon>
    </lineage>
</organism>
<gene>
    <name evidence="1" type="ORF">RHODGE_RHODGE_01943</name>
</gene>
<keyword evidence="2" id="KW-1185">Reference proteome</keyword>
<accession>A0A3S4B498</accession>
<dbReference type="AlphaFoldDB" id="A0A3S4B498"/>
<proteinExistence type="predicted"/>
<evidence type="ECO:0000313" key="1">
    <source>
        <dbReference type="EMBL" id="VCU08781.1"/>
    </source>
</evidence>
<dbReference type="Proteomes" id="UP000289200">
    <property type="component" value="Unassembled WGS sequence"/>
</dbReference>
<sequence length="82" mass="8311">MPPARPLRAFNHDMVPVLGAVLRTRWPTTTATPFGATVGPVWAALPGRSAAADAGACAQPIGLVDATTIAIDAVLVALPLSP</sequence>
<evidence type="ECO:0000313" key="2">
    <source>
        <dbReference type="Proteomes" id="UP000289200"/>
    </source>
</evidence>
<comment type="caution">
    <text evidence="1">The sequence shown here is derived from an EMBL/GenBank/DDBJ whole genome shotgun (WGS) entry which is preliminary data.</text>
</comment>
<name>A0A3S4B498_9BRAD</name>
<dbReference type="EMBL" id="UWOC01000135">
    <property type="protein sequence ID" value="VCU08781.1"/>
    <property type="molecule type" value="Genomic_DNA"/>
</dbReference>
<protein>
    <submittedName>
        <fullName evidence="1">Uncharacterized protein</fullName>
    </submittedName>
</protein>
<reference evidence="2" key="1">
    <citation type="submission" date="2018-10" db="EMBL/GenBank/DDBJ databases">
        <authorList>
            <person name="Peiro R."/>
            <person name="Begona"/>
            <person name="Cbmso G."/>
            <person name="Lopez M."/>
            <person name="Gonzalez S."/>
            <person name="Sacristan E."/>
            <person name="Castillo E."/>
        </authorList>
    </citation>
    <scope>NUCLEOTIDE SEQUENCE [LARGE SCALE GENOMIC DNA]</scope>
</reference>